<name>A0A0D5ZK85_9BACT</name>
<dbReference type="Proteomes" id="UP000032722">
    <property type="component" value="Chromosome"/>
</dbReference>
<evidence type="ECO:0000313" key="2">
    <source>
        <dbReference type="Proteomes" id="UP000032722"/>
    </source>
</evidence>
<proteinExistence type="predicted"/>
<dbReference type="PATRIC" id="fig|29556.3.peg.445"/>
<dbReference type="KEGG" id="mgb:VO56_02250"/>
<gene>
    <name evidence="1" type="ORF">VO56_02250</name>
</gene>
<dbReference type="EMBL" id="CP011021">
    <property type="protein sequence ID" value="AKA50055.1"/>
    <property type="molecule type" value="Genomic_DNA"/>
</dbReference>
<accession>A0A0D5ZK85</accession>
<evidence type="ECO:0000313" key="1">
    <source>
        <dbReference type="EMBL" id="AKA50055.1"/>
    </source>
</evidence>
<dbReference type="AlphaFoldDB" id="A0A0D5ZK85"/>
<dbReference type="HOGENOM" id="CLU_1693540_0_0_14"/>
<organism evidence="2">
    <name type="scientific">Mycoplasmopsis gallinacea</name>
    <dbReference type="NCBI Taxonomy" id="29556"/>
    <lineage>
        <taxon>Bacteria</taxon>
        <taxon>Bacillati</taxon>
        <taxon>Mycoplasmatota</taxon>
        <taxon>Mycoplasmoidales</taxon>
        <taxon>Metamycoplasmataceae</taxon>
        <taxon>Mycoplasmopsis</taxon>
    </lineage>
</organism>
<protein>
    <submittedName>
        <fullName evidence="1">Uncharacterized protein</fullName>
    </submittedName>
</protein>
<sequence length="155" mass="18857">MKIDKQELLEFLRKWEKENRTEKVIKKILKTRDFIEYETISYEDVCEEYINQLQFYLNTDDTIKSGEEILEFETEYIEQVADGEVNTYNDLLEKQGISKLDYLLSEHPEYLDTISFERDKHNVYRLLSVAEYYIISDFLHRFHYELKKQAESELL</sequence>
<reference evidence="1 2" key="1">
    <citation type="journal article" date="2015" name="Genome Announc.">
        <title>Complete Genome Sequence of Mycoplasma meleagridis, a Possible Emerging Pathogen in Chickens.</title>
        <authorList>
            <person name="Abolnik C."/>
        </authorList>
    </citation>
    <scope>NUCLEOTIDE SEQUENCE [LARGE SCALE GENOMIC DNA]</scope>
    <source>
        <strain evidence="1 2">B2096 8B</strain>
    </source>
</reference>